<name>A0AAV8QX30_ENSVE</name>
<gene>
    <name evidence="3" type="ORF">OPV22_017124</name>
</gene>
<accession>A0AAV8QX30</accession>
<feature type="signal peptide" evidence="2">
    <location>
        <begin position="1"/>
        <end position="29"/>
    </location>
</feature>
<dbReference type="EMBL" id="JAQQAF010000005">
    <property type="protein sequence ID" value="KAJ8484639.1"/>
    <property type="molecule type" value="Genomic_DNA"/>
</dbReference>
<organism evidence="3 4">
    <name type="scientific">Ensete ventricosum</name>
    <name type="common">Abyssinian banana</name>
    <name type="synonym">Musa ensete</name>
    <dbReference type="NCBI Taxonomy" id="4639"/>
    <lineage>
        <taxon>Eukaryota</taxon>
        <taxon>Viridiplantae</taxon>
        <taxon>Streptophyta</taxon>
        <taxon>Embryophyta</taxon>
        <taxon>Tracheophyta</taxon>
        <taxon>Spermatophyta</taxon>
        <taxon>Magnoliopsida</taxon>
        <taxon>Liliopsida</taxon>
        <taxon>Zingiberales</taxon>
        <taxon>Musaceae</taxon>
        <taxon>Ensete</taxon>
    </lineage>
</organism>
<keyword evidence="2" id="KW-0732">Signal</keyword>
<keyword evidence="4" id="KW-1185">Reference proteome</keyword>
<proteinExistence type="predicted"/>
<protein>
    <recommendedName>
        <fullName evidence="5">Epidermal patterning factor-like protein</fullName>
    </recommendedName>
</protein>
<evidence type="ECO:0000256" key="2">
    <source>
        <dbReference type="SAM" id="SignalP"/>
    </source>
</evidence>
<evidence type="ECO:0000313" key="4">
    <source>
        <dbReference type="Proteomes" id="UP001222027"/>
    </source>
</evidence>
<feature type="region of interest" description="Disordered" evidence="1">
    <location>
        <begin position="47"/>
        <end position="74"/>
    </location>
</feature>
<feature type="chain" id="PRO_5043664446" description="Epidermal patterning factor-like protein" evidence="2">
    <location>
        <begin position="30"/>
        <end position="74"/>
    </location>
</feature>
<dbReference type="Proteomes" id="UP001222027">
    <property type="component" value="Unassembled WGS sequence"/>
</dbReference>
<evidence type="ECO:0008006" key="5">
    <source>
        <dbReference type="Google" id="ProtNLM"/>
    </source>
</evidence>
<evidence type="ECO:0000256" key="1">
    <source>
        <dbReference type="SAM" id="MobiDB-lite"/>
    </source>
</evidence>
<comment type="caution">
    <text evidence="3">The sequence shown here is derived from an EMBL/GenBank/DDBJ whole genome shotgun (WGS) entry which is preliminary data.</text>
</comment>
<evidence type="ECO:0000313" key="3">
    <source>
        <dbReference type="EMBL" id="KAJ8484639.1"/>
    </source>
</evidence>
<dbReference type="AlphaFoldDB" id="A0AAV8QX30"/>
<reference evidence="3 4" key="1">
    <citation type="submission" date="2022-12" db="EMBL/GenBank/DDBJ databases">
        <title>Chromosome-scale assembly of the Ensete ventricosum genome.</title>
        <authorList>
            <person name="Dussert Y."/>
            <person name="Stocks J."/>
            <person name="Wendawek A."/>
            <person name="Woldeyes F."/>
            <person name="Nichols R.A."/>
            <person name="Borrell J.S."/>
        </authorList>
    </citation>
    <scope>NUCLEOTIDE SEQUENCE [LARGE SCALE GENOMIC DNA]</scope>
    <source>
        <strain evidence="4">cv. Maze</strain>
        <tissue evidence="3">Seeds</tissue>
    </source>
</reference>
<feature type="compositionally biased region" description="Pro residues" evidence="1">
    <location>
        <begin position="64"/>
        <end position="74"/>
    </location>
</feature>
<sequence length="74" mass="7853">MDAGTGRCLRSRWLLCFVVFSLLCSGGLAHPVSGGWSSGGGRRSLIVSSEDYGGPRANPRHNPKPCPSPCPIRN</sequence>